<protein>
    <submittedName>
        <fullName evidence="4">Pyruvate carboxylase subunit B</fullName>
        <ecNumber evidence="4">6.4.1.1</ecNumber>
    </submittedName>
</protein>
<keyword evidence="4" id="KW-0436">Ligase</keyword>
<organism evidence="4 5">
    <name type="scientific">Pseudomonas nitroreducens</name>
    <dbReference type="NCBI Taxonomy" id="46680"/>
    <lineage>
        <taxon>Bacteria</taxon>
        <taxon>Pseudomonadati</taxon>
        <taxon>Pseudomonadota</taxon>
        <taxon>Gammaproteobacteria</taxon>
        <taxon>Pseudomonadales</taxon>
        <taxon>Pseudomonadaceae</taxon>
        <taxon>Pseudomonas</taxon>
    </lineage>
</organism>
<dbReference type="InterPro" id="IPR005776">
    <property type="entry name" value="OadA"/>
</dbReference>
<dbReference type="GO" id="GO:0005737">
    <property type="term" value="C:cytoplasm"/>
    <property type="evidence" value="ECO:0007669"/>
    <property type="project" value="TreeGrafter"/>
</dbReference>
<feature type="domain" description="Lipoyl-binding" evidence="2">
    <location>
        <begin position="528"/>
        <end position="603"/>
    </location>
</feature>
<gene>
    <name evidence="4" type="ORF">HNP46_005425</name>
</gene>
<dbReference type="AlphaFoldDB" id="A0A7W7KQ55"/>
<dbReference type="InterPro" id="IPR003379">
    <property type="entry name" value="Carboxylase_cons_dom"/>
</dbReference>
<dbReference type="FunFam" id="2.40.50.100:FF:000003">
    <property type="entry name" value="Acetyl-CoA carboxylase biotin carboxyl carrier protein"/>
    <property type="match status" value="1"/>
</dbReference>
<dbReference type="EC" id="6.4.1.1" evidence="4"/>
<dbReference type="Pfam" id="PF02436">
    <property type="entry name" value="PYC_OADA"/>
    <property type="match status" value="1"/>
</dbReference>
<evidence type="ECO:0000313" key="5">
    <source>
        <dbReference type="Proteomes" id="UP000566995"/>
    </source>
</evidence>
<dbReference type="PANTHER" id="PTHR43778:SF2">
    <property type="entry name" value="PYRUVATE CARBOXYLASE, MITOCHONDRIAL"/>
    <property type="match status" value="1"/>
</dbReference>
<comment type="caution">
    <text evidence="4">The sequence shown here is derived from an EMBL/GenBank/DDBJ whole genome shotgun (WGS) entry which is preliminary data.</text>
</comment>
<dbReference type="PROSITE" id="PS50968">
    <property type="entry name" value="BIOTINYL_LIPOYL"/>
    <property type="match status" value="1"/>
</dbReference>
<dbReference type="InterPro" id="IPR011053">
    <property type="entry name" value="Single_hybrid_motif"/>
</dbReference>
<dbReference type="GO" id="GO:0008948">
    <property type="term" value="F:oxaloacetate decarboxylase activity"/>
    <property type="evidence" value="ECO:0007669"/>
    <property type="project" value="InterPro"/>
</dbReference>
<dbReference type="SUPFAM" id="SSF51230">
    <property type="entry name" value="Single hybrid motif"/>
    <property type="match status" value="1"/>
</dbReference>
<dbReference type="InterPro" id="IPR000089">
    <property type="entry name" value="Biotin_lipoyl"/>
</dbReference>
<dbReference type="PANTHER" id="PTHR43778">
    <property type="entry name" value="PYRUVATE CARBOXYLASE"/>
    <property type="match status" value="1"/>
</dbReference>
<keyword evidence="1" id="KW-0092">Biotin</keyword>
<dbReference type="InterPro" id="IPR000891">
    <property type="entry name" value="PYR_CT"/>
</dbReference>
<dbReference type="GO" id="GO:0006094">
    <property type="term" value="P:gluconeogenesis"/>
    <property type="evidence" value="ECO:0007669"/>
    <property type="project" value="TreeGrafter"/>
</dbReference>
<dbReference type="Gene3D" id="2.40.50.100">
    <property type="match status" value="1"/>
</dbReference>
<dbReference type="NCBIfam" id="TIGR01108">
    <property type="entry name" value="oadA"/>
    <property type="match status" value="1"/>
</dbReference>
<dbReference type="CDD" id="cd07937">
    <property type="entry name" value="DRE_TIM_PC_TC_5S"/>
    <property type="match status" value="1"/>
</dbReference>
<keyword evidence="4" id="KW-0670">Pyruvate</keyword>
<dbReference type="SUPFAM" id="SSF89000">
    <property type="entry name" value="post-HMGL domain-like"/>
    <property type="match status" value="1"/>
</dbReference>
<dbReference type="InterPro" id="IPR055268">
    <property type="entry name" value="PCB-like"/>
</dbReference>
<dbReference type="GO" id="GO:0006814">
    <property type="term" value="P:sodium ion transport"/>
    <property type="evidence" value="ECO:0007669"/>
    <property type="project" value="InterPro"/>
</dbReference>
<dbReference type="SUPFAM" id="SSF51569">
    <property type="entry name" value="Aldolase"/>
    <property type="match status" value="1"/>
</dbReference>
<evidence type="ECO:0000259" key="3">
    <source>
        <dbReference type="PROSITE" id="PS50991"/>
    </source>
</evidence>
<sequence length="604" mass="65684">MTVAKKVSVTDTILRDAHQSLLATRMRTEDMLPICDKLDQVGYWSLEVWGGATFDACVRFLKEDPWERLRKLKAALPNTRLQMLLRGQNLLGYRHYSDDVVRAFVAKAAVNGIDVFRIFDAMNDVRNLRVSIEAVKAAGKHAQGTIAYTTSPVHTIDAFVAQGKAMADMGVDSIAIKDMAGLLTPYATGQLVKALKDALPLDVVVHSHDTAGVASMCQLKAVENGADRIDTAISSMAWGTSHPGTESMVAALRDTPFDTGLDLELIQEIGMYFHAVRKKYHQFESEFTGVDTRVQVNQVPGGMISNLANQLKEQGALNRMAEVLAEIPRVREDLGFPPLVTPTSQIVGTQAFFNVLAGERYKTITNEVKLYLQGRYGKAPGKINEALRRQAIGNEEVIDVRPADLLKPELNKLREEIGSLAKSEEDVLTFAMFPDIGRKFLEERAAGTLKPEELLPIPNGKGVAAAGGEGVPTEFVVDVHGESYRVDITGVGVKTDGKRHFYLSVDGMPEEVVFEPLNEFIGGGGNKRKQASEPGHVSTTMPGNIVDVLVKEGDSVKAGQAVLITEAMKMETEVQAGIAGTVKAIHVAKGDRVNPGEILVEIEG</sequence>
<dbReference type="Pfam" id="PF00682">
    <property type="entry name" value="HMGL-like"/>
    <property type="match status" value="1"/>
</dbReference>
<dbReference type="Pfam" id="PF00364">
    <property type="entry name" value="Biotin_lipoyl"/>
    <property type="match status" value="1"/>
</dbReference>
<dbReference type="Gene3D" id="3.20.20.70">
    <property type="entry name" value="Aldolase class I"/>
    <property type="match status" value="1"/>
</dbReference>
<reference evidence="4 5" key="1">
    <citation type="submission" date="2020-08" db="EMBL/GenBank/DDBJ databases">
        <title>Functional genomics of gut bacteria from endangered species of beetles.</title>
        <authorList>
            <person name="Carlos-Shanley C."/>
        </authorList>
    </citation>
    <scope>NUCLEOTIDE SEQUENCE [LARGE SCALE GENOMIC DNA]</scope>
    <source>
        <strain evidence="4 5">S00179</strain>
    </source>
</reference>
<dbReference type="Proteomes" id="UP000566995">
    <property type="component" value="Unassembled WGS sequence"/>
</dbReference>
<dbReference type="GO" id="GO:0004736">
    <property type="term" value="F:pyruvate carboxylase activity"/>
    <property type="evidence" value="ECO:0007669"/>
    <property type="project" value="UniProtKB-EC"/>
</dbReference>
<proteinExistence type="predicted"/>
<dbReference type="RefSeq" id="WP_184595068.1">
    <property type="nucleotide sequence ID" value="NZ_JACHLI010000028.1"/>
</dbReference>
<accession>A0A7W7KQ55</accession>
<dbReference type="CDD" id="cd06850">
    <property type="entry name" value="biotinyl_domain"/>
    <property type="match status" value="1"/>
</dbReference>
<dbReference type="EMBL" id="JACHLI010000028">
    <property type="protein sequence ID" value="MBB4866520.1"/>
    <property type="molecule type" value="Genomic_DNA"/>
</dbReference>
<name>A0A7W7KQ55_PSENT</name>
<dbReference type="PROSITE" id="PS50991">
    <property type="entry name" value="PYR_CT"/>
    <property type="match status" value="1"/>
</dbReference>
<feature type="domain" description="Pyruvate carboxyltransferase" evidence="3">
    <location>
        <begin position="7"/>
        <end position="267"/>
    </location>
</feature>
<evidence type="ECO:0000259" key="2">
    <source>
        <dbReference type="PROSITE" id="PS50968"/>
    </source>
</evidence>
<evidence type="ECO:0000256" key="1">
    <source>
        <dbReference type="ARBA" id="ARBA00023267"/>
    </source>
</evidence>
<dbReference type="InterPro" id="IPR013785">
    <property type="entry name" value="Aldolase_TIM"/>
</dbReference>
<dbReference type="NCBIfam" id="NF006761">
    <property type="entry name" value="PRK09282.1"/>
    <property type="match status" value="1"/>
</dbReference>
<evidence type="ECO:0000313" key="4">
    <source>
        <dbReference type="EMBL" id="MBB4866520.1"/>
    </source>
</evidence>